<feature type="domain" description="THIF-type NAD/FAD binding fold" evidence="2">
    <location>
        <begin position="172"/>
        <end position="316"/>
    </location>
</feature>
<dbReference type="Proteomes" id="UP000320209">
    <property type="component" value="Unassembled WGS sequence"/>
</dbReference>
<proteinExistence type="predicted"/>
<dbReference type="Pfam" id="PF20590">
    <property type="entry name" value="DUF6791"/>
    <property type="match status" value="1"/>
</dbReference>
<dbReference type="Pfam" id="PF00899">
    <property type="entry name" value="ThiF"/>
    <property type="match status" value="1"/>
</dbReference>
<sequence>MSGSRLVRSSPDLARLVQDGFALRIVNGFLVIGDIPYVDDAGQIQWGHFLCPLDLAGTTTAPPATHVMCFVGGVPRDHNGNPIKDLVNDGVEKWSAAPELTATCGFSQKPEGGYRDFYEKVTYYTAMVISSAQAVDPDVHPYTFKPIQTDEDDGVFIYVDTFSSRAGITELNDRLAVEKVVIVGLGGTGAHILDGLAKAPALTLHLYDADFFHSHNAFRAPGAATLEHLEAGLTKVDYYTQVYSVMRRGIVPHAVNVTADNVVELLDASFVFLALDTGQDKEVIVETLIENGIPFIDTGVGLSKHANGVAGQIRITTSTPGRSDHIARDELISYFAGQDAEYDTNLQVGEINAITANLAIIRYKKWLRFYADVEDERHTVFVVNSGDLHHRYGTSDNAHPGRETGPVDEGLDMDGDPDGLVEHVRKVERVQVEAEDSGGQVA</sequence>
<keyword evidence="5" id="KW-1185">Reference proteome</keyword>
<comment type="caution">
    <text evidence="4">The sequence shown here is derived from an EMBL/GenBank/DDBJ whole genome shotgun (WGS) entry which is preliminary data.</text>
</comment>
<dbReference type="InterPro" id="IPR035985">
    <property type="entry name" value="Ubiquitin-activating_enz"/>
</dbReference>
<dbReference type="EMBL" id="VFOV01000001">
    <property type="protein sequence ID" value="TQL68920.1"/>
    <property type="molecule type" value="Genomic_DNA"/>
</dbReference>
<dbReference type="AlphaFoldDB" id="A0A543A8U0"/>
<dbReference type="CDD" id="cd01483">
    <property type="entry name" value="E1_enzyme_family"/>
    <property type="match status" value="1"/>
</dbReference>
<dbReference type="InterPro" id="IPR046741">
    <property type="entry name" value="DUF6791"/>
</dbReference>
<evidence type="ECO:0000256" key="1">
    <source>
        <dbReference type="SAM" id="MobiDB-lite"/>
    </source>
</evidence>
<dbReference type="GO" id="GO:0008641">
    <property type="term" value="F:ubiquitin-like modifier activating enzyme activity"/>
    <property type="evidence" value="ECO:0007669"/>
    <property type="project" value="InterPro"/>
</dbReference>
<evidence type="ECO:0000259" key="3">
    <source>
        <dbReference type="Pfam" id="PF20590"/>
    </source>
</evidence>
<feature type="region of interest" description="Disordered" evidence="1">
    <location>
        <begin position="391"/>
        <end position="419"/>
    </location>
</feature>
<dbReference type="Gene3D" id="3.40.50.720">
    <property type="entry name" value="NAD(P)-binding Rossmann-like Domain"/>
    <property type="match status" value="1"/>
</dbReference>
<evidence type="ECO:0000259" key="2">
    <source>
        <dbReference type="Pfam" id="PF00899"/>
    </source>
</evidence>
<name>A0A543A8U0_9ACTN</name>
<reference evidence="4 5" key="1">
    <citation type="submission" date="2019-06" db="EMBL/GenBank/DDBJ databases">
        <title>Sequencing the genomes of 1000 actinobacteria strains.</title>
        <authorList>
            <person name="Klenk H.-P."/>
        </authorList>
    </citation>
    <scope>NUCLEOTIDE SEQUENCE [LARGE SCALE GENOMIC DNA]</scope>
    <source>
        <strain evidence="4 5">DSM 25218</strain>
    </source>
</reference>
<dbReference type="NCBIfam" id="NF004805">
    <property type="entry name" value="PRK06153.1-4"/>
    <property type="match status" value="1"/>
</dbReference>
<feature type="domain" description="DUF6791" evidence="3">
    <location>
        <begin position="11"/>
        <end position="161"/>
    </location>
</feature>
<gene>
    <name evidence="4" type="ORF">FB381_2821</name>
</gene>
<dbReference type="InterPro" id="IPR000594">
    <property type="entry name" value="ThiF_NAD_FAD-bd"/>
</dbReference>
<evidence type="ECO:0000313" key="5">
    <source>
        <dbReference type="Proteomes" id="UP000320209"/>
    </source>
</evidence>
<accession>A0A543A8U0</accession>
<dbReference type="NCBIfam" id="NF004804">
    <property type="entry name" value="PRK06153.1-3"/>
    <property type="match status" value="1"/>
</dbReference>
<dbReference type="OrthoDB" id="8773615at2"/>
<protein>
    <submittedName>
        <fullName evidence="4">ThiF family protein</fullName>
    </submittedName>
</protein>
<feature type="compositionally biased region" description="Acidic residues" evidence="1">
    <location>
        <begin position="409"/>
        <end position="419"/>
    </location>
</feature>
<evidence type="ECO:0000313" key="4">
    <source>
        <dbReference type="EMBL" id="TQL68920.1"/>
    </source>
</evidence>
<dbReference type="RefSeq" id="WP_141780851.1">
    <property type="nucleotide sequence ID" value="NZ_VFOV01000001.1"/>
</dbReference>
<dbReference type="SUPFAM" id="SSF69572">
    <property type="entry name" value="Activating enzymes of the ubiquitin-like proteins"/>
    <property type="match status" value="1"/>
</dbReference>
<organism evidence="4 5">
    <name type="scientific">Nocardioides albertanoniae</name>
    <dbReference type="NCBI Taxonomy" id="1175486"/>
    <lineage>
        <taxon>Bacteria</taxon>
        <taxon>Bacillati</taxon>
        <taxon>Actinomycetota</taxon>
        <taxon>Actinomycetes</taxon>
        <taxon>Propionibacteriales</taxon>
        <taxon>Nocardioidaceae</taxon>
        <taxon>Nocardioides</taxon>
    </lineage>
</organism>